<evidence type="ECO:0008006" key="3">
    <source>
        <dbReference type="Google" id="ProtNLM"/>
    </source>
</evidence>
<dbReference type="GO" id="GO:0000287">
    <property type="term" value="F:magnesium ion binding"/>
    <property type="evidence" value="ECO:0007669"/>
    <property type="project" value="TreeGrafter"/>
</dbReference>
<sequence>MGYKLIVMDMDGTLTNSKKEISEETRTALIEAQKLGASIVLASGRPTPGLYREAKILEMDRFKGYLLSYNGAHVCDYPNQQVIYNKTIDKKYILPIINNAKALNLGIMVNKGEYVVVDDPHTYQLEYEAHATNMKTMVVDDLRTFVDFEPNKFLISAPPEYLKMQFEDFKLPFGDRLSIYTSAPFYIEVVSNGIDKGKALAGIAERLGIQREEIIAFGDEMNDLTMLQYAGHGVAMGNAVKPIKLIANEITASNDEDGIAKSLYKAFPEIKHR</sequence>
<keyword evidence="2" id="KW-1185">Reference proteome</keyword>
<reference evidence="1 2" key="1">
    <citation type="submission" date="2019-03" db="EMBL/GenBank/DDBJ databases">
        <title>Genomic Encyclopedia of Type Strains, Phase IV (KMG-IV): sequencing the most valuable type-strain genomes for metagenomic binning, comparative biology and taxonomic classification.</title>
        <authorList>
            <person name="Goeker M."/>
        </authorList>
    </citation>
    <scope>NUCLEOTIDE SEQUENCE [LARGE SCALE GENOMIC DNA]</scope>
    <source>
        <strain evidence="1 2">DSM 29481</strain>
    </source>
</reference>
<dbReference type="PANTHER" id="PTHR10000">
    <property type="entry name" value="PHOSPHOSERINE PHOSPHATASE"/>
    <property type="match status" value="1"/>
</dbReference>
<dbReference type="Proteomes" id="UP000295773">
    <property type="component" value="Unassembled WGS sequence"/>
</dbReference>
<dbReference type="InterPro" id="IPR036412">
    <property type="entry name" value="HAD-like_sf"/>
</dbReference>
<dbReference type="Gene3D" id="3.40.50.1000">
    <property type="entry name" value="HAD superfamily/HAD-like"/>
    <property type="match status" value="1"/>
</dbReference>
<dbReference type="GO" id="GO:0016791">
    <property type="term" value="F:phosphatase activity"/>
    <property type="evidence" value="ECO:0007669"/>
    <property type="project" value="TreeGrafter"/>
</dbReference>
<dbReference type="EMBL" id="SMBP01000008">
    <property type="protein sequence ID" value="TCU60236.1"/>
    <property type="molecule type" value="Genomic_DNA"/>
</dbReference>
<protein>
    <recommendedName>
        <fullName evidence="3">Cof subfamily protein (Haloacid dehalogenase superfamily)/HAD superfamily hydrolase (TIGR01484 family)</fullName>
    </recommendedName>
</protein>
<dbReference type="InterPro" id="IPR000150">
    <property type="entry name" value="Cof"/>
</dbReference>
<gene>
    <name evidence="1" type="ORF">EDD61_10895</name>
</gene>
<dbReference type="SFLD" id="SFLDG01140">
    <property type="entry name" value="C2.B:_Phosphomannomutase_and_P"/>
    <property type="match status" value="1"/>
</dbReference>
<accession>A0A4R3TFY9</accession>
<dbReference type="InterPro" id="IPR006379">
    <property type="entry name" value="HAD-SF_hydro_IIB"/>
</dbReference>
<dbReference type="AlphaFoldDB" id="A0A4R3TFY9"/>
<dbReference type="SFLD" id="SFLDS00003">
    <property type="entry name" value="Haloacid_Dehalogenase"/>
    <property type="match status" value="1"/>
</dbReference>
<dbReference type="Gene3D" id="3.30.1240.10">
    <property type="match status" value="1"/>
</dbReference>
<dbReference type="InterPro" id="IPR023214">
    <property type="entry name" value="HAD_sf"/>
</dbReference>
<comment type="caution">
    <text evidence="1">The sequence shown here is derived from an EMBL/GenBank/DDBJ whole genome shotgun (WGS) entry which is preliminary data.</text>
</comment>
<dbReference type="GO" id="GO:0005829">
    <property type="term" value="C:cytosol"/>
    <property type="evidence" value="ECO:0007669"/>
    <property type="project" value="TreeGrafter"/>
</dbReference>
<dbReference type="NCBIfam" id="TIGR00099">
    <property type="entry name" value="Cof-subfamily"/>
    <property type="match status" value="1"/>
</dbReference>
<name>A0A4R3TFY9_9FIRM</name>
<dbReference type="Pfam" id="PF08282">
    <property type="entry name" value="Hydrolase_3"/>
    <property type="match status" value="1"/>
</dbReference>
<organism evidence="1 2">
    <name type="scientific">Longicatena caecimuris</name>
    <dbReference type="NCBI Taxonomy" id="1796635"/>
    <lineage>
        <taxon>Bacteria</taxon>
        <taxon>Bacillati</taxon>
        <taxon>Bacillota</taxon>
        <taxon>Erysipelotrichia</taxon>
        <taxon>Erysipelotrichales</taxon>
        <taxon>Erysipelotrichaceae</taxon>
        <taxon>Longicatena</taxon>
    </lineage>
</organism>
<dbReference type="SFLD" id="SFLDG01144">
    <property type="entry name" value="C2.B.4:_PGP_Like"/>
    <property type="match status" value="1"/>
</dbReference>
<dbReference type="CDD" id="cd07516">
    <property type="entry name" value="HAD_Pase"/>
    <property type="match status" value="1"/>
</dbReference>
<dbReference type="NCBIfam" id="TIGR01484">
    <property type="entry name" value="HAD-SF-IIB"/>
    <property type="match status" value="1"/>
</dbReference>
<evidence type="ECO:0000313" key="2">
    <source>
        <dbReference type="Proteomes" id="UP000295773"/>
    </source>
</evidence>
<proteinExistence type="predicted"/>
<evidence type="ECO:0000313" key="1">
    <source>
        <dbReference type="EMBL" id="TCU60236.1"/>
    </source>
</evidence>
<dbReference type="PANTHER" id="PTHR10000:SF8">
    <property type="entry name" value="HAD SUPERFAMILY HYDROLASE-LIKE, TYPE 3"/>
    <property type="match status" value="1"/>
</dbReference>
<dbReference type="SUPFAM" id="SSF56784">
    <property type="entry name" value="HAD-like"/>
    <property type="match status" value="1"/>
</dbReference>
<dbReference type="RefSeq" id="WP_117548031.1">
    <property type="nucleotide sequence ID" value="NZ_JANKBG010000008.1"/>
</dbReference>